<sequence>MDQNDLKSLAEESPLNLAEKQELFLLLEQKGASDFLSRFEEMYVGHLQTLEQHRKKINQEIDRVINSVEDEYTGEREKLNSENEKEKIALLRDQKTKKAQSLVDDILNKLKNQT</sequence>
<feature type="coiled-coil region" evidence="1">
    <location>
        <begin position="47"/>
        <end position="85"/>
    </location>
</feature>
<dbReference type="AlphaFoldDB" id="A0A1F6WHL2"/>
<protein>
    <submittedName>
        <fullName evidence="2">Uncharacterized protein</fullName>
    </submittedName>
</protein>
<evidence type="ECO:0000256" key="1">
    <source>
        <dbReference type="SAM" id="Coils"/>
    </source>
</evidence>
<gene>
    <name evidence="2" type="ORF">A3B93_00170</name>
</gene>
<reference evidence="2 3" key="1">
    <citation type="journal article" date="2016" name="Nat. Commun.">
        <title>Thousands of microbial genomes shed light on interconnected biogeochemical processes in an aquifer system.</title>
        <authorList>
            <person name="Anantharaman K."/>
            <person name="Brown C.T."/>
            <person name="Hug L.A."/>
            <person name="Sharon I."/>
            <person name="Castelle C.J."/>
            <person name="Probst A.J."/>
            <person name="Thomas B.C."/>
            <person name="Singh A."/>
            <person name="Wilkins M.J."/>
            <person name="Karaoz U."/>
            <person name="Brodie E.L."/>
            <person name="Williams K.H."/>
            <person name="Hubbard S.S."/>
            <person name="Banfield J.F."/>
        </authorList>
    </citation>
    <scope>NUCLEOTIDE SEQUENCE [LARGE SCALE GENOMIC DNA]</scope>
</reference>
<proteinExistence type="predicted"/>
<comment type="caution">
    <text evidence="2">The sequence shown here is derived from an EMBL/GenBank/DDBJ whole genome shotgun (WGS) entry which is preliminary data.</text>
</comment>
<keyword evidence="1" id="KW-0175">Coiled coil</keyword>
<name>A0A1F6WHL2_9BACT</name>
<evidence type="ECO:0000313" key="2">
    <source>
        <dbReference type="EMBL" id="OGI81369.1"/>
    </source>
</evidence>
<evidence type="ECO:0000313" key="3">
    <source>
        <dbReference type="Proteomes" id="UP000179880"/>
    </source>
</evidence>
<accession>A0A1F6WHL2</accession>
<organism evidence="2 3">
    <name type="scientific">Candidatus Nomurabacteria bacterium RIFCSPHIGHO2_02_FULL_42_24</name>
    <dbReference type="NCBI Taxonomy" id="1801757"/>
    <lineage>
        <taxon>Bacteria</taxon>
        <taxon>Candidatus Nomuraibacteriota</taxon>
    </lineage>
</organism>
<dbReference type="Proteomes" id="UP000179880">
    <property type="component" value="Unassembled WGS sequence"/>
</dbReference>
<dbReference type="EMBL" id="MFUH01000031">
    <property type="protein sequence ID" value="OGI81369.1"/>
    <property type="molecule type" value="Genomic_DNA"/>
</dbReference>